<dbReference type="PROSITE" id="PS51318">
    <property type="entry name" value="TAT"/>
    <property type="match status" value="1"/>
</dbReference>
<keyword evidence="2" id="KW-0285">Flavoprotein</keyword>
<dbReference type="RefSeq" id="WP_309906095.1">
    <property type="nucleotide sequence ID" value="NZ_JAVDRF010000012.1"/>
</dbReference>
<reference evidence="6 7" key="1">
    <citation type="submission" date="2023-07" db="EMBL/GenBank/DDBJ databases">
        <title>Sorghum-associated microbial communities from plants grown in Nebraska, USA.</title>
        <authorList>
            <person name="Schachtman D."/>
        </authorList>
    </citation>
    <scope>NUCLEOTIDE SEQUENCE [LARGE SCALE GENOMIC DNA]</scope>
    <source>
        <strain evidence="6 7">DS1781</strain>
    </source>
</reference>
<evidence type="ECO:0000256" key="2">
    <source>
        <dbReference type="ARBA" id="ARBA00022630"/>
    </source>
</evidence>
<dbReference type="InterPro" id="IPR050315">
    <property type="entry name" value="FAD-oxidoreductase_2"/>
</dbReference>
<dbReference type="InterPro" id="IPR036188">
    <property type="entry name" value="FAD/NAD-bd_sf"/>
</dbReference>
<accession>A0ABU1NKJ3</accession>
<dbReference type="PANTHER" id="PTHR43400:SF10">
    <property type="entry name" value="3-OXOSTEROID 1-DEHYDROGENASE"/>
    <property type="match status" value="1"/>
</dbReference>
<sequence length="582" mass="61875">MADRIRSDAGANSRRRFMQQAGAGSAGVAAATLGLSMQEADAATAPAFDATYDIVVAGSGAGGLASALFARWQGNSAVILEKAGSIGGTTAKAAFWYWVPNNEAMKKAGIADPKPDFLKYVARLSNPQGYDPGHPRYGFTQWEYDMCSAFYDSASPAAELLAAKGALPYRHVADVPDYFAELPEDKAPKGRVLVPKEAIPSMADGGLVAVRTMSTKARQEGIPIRTGVRVTKLLQDKSGRVIGVEAKDELGATVRLRARKAVIFATGGFTHNVELRRNFLNGPIFGGCAAPSNEGDFVPIAGALGAQLRNMNYAWSCPIPLEKAIAKDGSISGMFSVAGDSMLFVNKYGHRNVNEKLQYNELAQTFFEWDGAKAEYPNLVRIAIWDQRSQQHSASAEYGRLIVPPGTDDRHVIKGATLAELARGIDERFAKYAGAIGAARLAPEFLTNLQAAIARFNQFAKTGKDLDFKRGERVVEQLFNGDVKDEPGRSNPTMWPLADAGPYYAALVVAGTLDTKGGPKTDTNGRVLDAGDQPIPGLYGVGNCVASASGRAYWAGGATLGPIIAFAYRAANAAHAEGRSAA</sequence>
<feature type="domain" description="FAD-dependent oxidoreductase 2 FAD-binding" evidence="5">
    <location>
        <begin position="53"/>
        <end position="560"/>
    </location>
</feature>
<evidence type="ECO:0000256" key="4">
    <source>
        <dbReference type="ARBA" id="ARBA00023002"/>
    </source>
</evidence>
<keyword evidence="4" id="KW-0560">Oxidoreductase</keyword>
<evidence type="ECO:0000259" key="5">
    <source>
        <dbReference type="Pfam" id="PF00890"/>
    </source>
</evidence>
<dbReference type="PANTHER" id="PTHR43400">
    <property type="entry name" value="FUMARATE REDUCTASE"/>
    <property type="match status" value="1"/>
</dbReference>
<protein>
    <submittedName>
        <fullName evidence="6">Succinate dehydrogenase/fumarate reductase flavoprotein subunit</fullName>
    </submittedName>
</protein>
<dbReference type="InterPro" id="IPR006311">
    <property type="entry name" value="TAT_signal"/>
</dbReference>
<evidence type="ECO:0000313" key="7">
    <source>
        <dbReference type="Proteomes" id="UP001184230"/>
    </source>
</evidence>
<dbReference type="SUPFAM" id="SSF56425">
    <property type="entry name" value="Succinate dehydrogenase/fumarate reductase flavoprotein, catalytic domain"/>
    <property type="match status" value="1"/>
</dbReference>
<dbReference type="Pfam" id="PF00890">
    <property type="entry name" value="FAD_binding_2"/>
    <property type="match status" value="1"/>
</dbReference>
<dbReference type="EMBL" id="JAVDRF010000012">
    <property type="protein sequence ID" value="MDR6538888.1"/>
    <property type="molecule type" value="Genomic_DNA"/>
</dbReference>
<name>A0ABU1NKJ3_9BURK</name>
<keyword evidence="7" id="KW-1185">Reference proteome</keyword>
<comment type="caution">
    <text evidence="6">The sequence shown here is derived from an EMBL/GenBank/DDBJ whole genome shotgun (WGS) entry which is preliminary data.</text>
</comment>
<dbReference type="NCBIfam" id="TIGR01409">
    <property type="entry name" value="TAT_signal_seq"/>
    <property type="match status" value="1"/>
</dbReference>
<evidence type="ECO:0000256" key="1">
    <source>
        <dbReference type="ARBA" id="ARBA00001974"/>
    </source>
</evidence>
<dbReference type="SUPFAM" id="SSF51905">
    <property type="entry name" value="FAD/NAD(P)-binding domain"/>
    <property type="match status" value="1"/>
</dbReference>
<dbReference type="Proteomes" id="UP001184230">
    <property type="component" value="Unassembled WGS sequence"/>
</dbReference>
<dbReference type="InterPro" id="IPR003953">
    <property type="entry name" value="FAD-dep_OxRdtase_2_FAD-bd"/>
</dbReference>
<comment type="cofactor">
    <cofactor evidence="1">
        <name>FAD</name>
        <dbReference type="ChEBI" id="CHEBI:57692"/>
    </cofactor>
</comment>
<dbReference type="InterPro" id="IPR019546">
    <property type="entry name" value="TAT_signal_bac_arc"/>
</dbReference>
<gene>
    <name evidence="6" type="ORF">J2739_004681</name>
</gene>
<evidence type="ECO:0000256" key="3">
    <source>
        <dbReference type="ARBA" id="ARBA00022827"/>
    </source>
</evidence>
<dbReference type="InterPro" id="IPR027477">
    <property type="entry name" value="Succ_DH/fumarate_Rdtase_cat_sf"/>
</dbReference>
<keyword evidence="3" id="KW-0274">FAD</keyword>
<evidence type="ECO:0000313" key="6">
    <source>
        <dbReference type="EMBL" id="MDR6538888.1"/>
    </source>
</evidence>
<dbReference type="Gene3D" id="3.50.50.60">
    <property type="entry name" value="FAD/NAD(P)-binding domain"/>
    <property type="match status" value="1"/>
</dbReference>
<dbReference type="Gene3D" id="3.90.700.10">
    <property type="entry name" value="Succinate dehydrogenase/fumarate reductase flavoprotein, catalytic domain"/>
    <property type="match status" value="1"/>
</dbReference>
<organism evidence="6 7">
    <name type="scientific">Variovorax soli</name>
    <dbReference type="NCBI Taxonomy" id="376815"/>
    <lineage>
        <taxon>Bacteria</taxon>
        <taxon>Pseudomonadati</taxon>
        <taxon>Pseudomonadota</taxon>
        <taxon>Betaproteobacteria</taxon>
        <taxon>Burkholderiales</taxon>
        <taxon>Comamonadaceae</taxon>
        <taxon>Variovorax</taxon>
    </lineage>
</organism>
<proteinExistence type="predicted"/>